<protein>
    <recommendedName>
        <fullName evidence="3">F-box domain-containing protein</fullName>
    </recommendedName>
</protein>
<reference evidence="2" key="1">
    <citation type="journal article" date="2017" name="Nat. Ecol. Evol.">
        <title>Genome expansion and lineage-specific genetic innovations in the forest pathogenic fungi Armillaria.</title>
        <authorList>
            <person name="Sipos G."/>
            <person name="Prasanna A.N."/>
            <person name="Walter M.C."/>
            <person name="O'Connor E."/>
            <person name="Balint B."/>
            <person name="Krizsan K."/>
            <person name="Kiss B."/>
            <person name="Hess J."/>
            <person name="Varga T."/>
            <person name="Slot J."/>
            <person name="Riley R."/>
            <person name="Boka B."/>
            <person name="Rigling D."/>
            <person name="Barry K."/>
            <person name="Lee J."/>
            <person name="Mihaltcheva S."/>
            <person name="LaButti K."/>
            <person name="Lipzen A."/>
            <person name="Waldron R."/>
            <person name="Moloney N.M."/>
            <person name="Sperisen C."/>
            <person name="Kredics L."/>
            <person name="Vagvoelgyi C."/>
            <person name="Patrignani A."/>
            <person name="Fitzpatrick D."/>
            <person name="Nagy I."/>
            <person name="Doyle S."/>
            <person name="Anderson J.B."/>
            <person name="Grigoriev I.V."/>
            <person name="Gueldener U."/>
            <person name="Muensterkoetter M."/>
            <person name="Nagy L.G."/>
        </authorList>
    </citation>
    <scope>NUCLEOTIDE SEQUENCE [LARGE SCALE GENOMIC DNA]</scope>
    <source>
        <strain evidence="2">C18/9</strain>
    </source>
</reference>
<gene>
    <name evidence="1" type="ORF">ARMOST_16690</name>
</gene>
<dbReference type="Proteomes" id="UP000219338">
    <property type="component" value="Unassembled WGS sequence"/>
</dbReference>
<keyword evidence="2" id="KW-1185">Reference proteome</keyword>
<evidence type="ECO:0008006" key="3">
    <source>
        <dbReference type="Google" id="ProtNLM"/>
    </source>
</evidence>
<dbReference type="SUPFAM" id="SSF52047">
    <property type="entry name" value="RNI-like"/>
    <property type="match status" value="1"/>
</dbReference>
<sequence length="383" mass="43082">MSDSLPQEIIDVIIDKLKDYKHDLKSCSLTCRSFVPQTRVHLFTSIELSSNGRCQKFMAMRSSSPYDLSAYIRSLTISFRRSDLTSKHLLDVMTNLTVHHITLEHLNWGNLTSDMQGALRTSFPHLRSISLIHTIFPDYQTVSGFMSGFLELKDLSLSDVHVLTIGDHMGHEHRSVPLVGLSIIGAMSIFGLASSFSPISLTHLRSLRFTWSVLNDLGSLKSILLAARPNLEELVLNQVPSYGVIDTGLVTEFPRDLRIQGLHRLQVEMWDCNVWGGSPEFDQLDAWIDIFRCSAGHVPRDISFHLCLSSGAVFENQEQELRAWPSLDEVLSTATGSFKSLSIVIYGLQMAETAQFKDAIEGQLPRLKQRGMLDIRCKSFLSR</sequence>
<accession>A0A284RWX7</accession>
<dbReference type="EMBL" id="FUEG01000019">
    <property type="protein sequence ID" value="SJL13251.1"/>
    <property type="molecule type" value="Genomic_DNA"/>
</dbReference>
<organism evidence="1 2">
    <name type="scientific">Armillaria ostoyae</name>
    <name type="common">Armillaria root rot fungus</name>
    <dbReference type="NCBI Taxonomy" id="47428"/>
    <lineage>
        <taxon>Eukaryota</taxon>
        <taxon>Fungi</taxon>
        <taxon>Dikarya</taxon>
        <taxon>Basidiomycota</taxon>
        <taxon>Agaricomycotina</taxon>
        <taxon>Agaricomycetes</taxon>
        <taxon>Agaricomycetidae</taxon>
        <taxon>Agaricales</taxon>
        <taxon>Marasmiineae</taxon>
        <taxon>Physalacriaceae</taxon>
        <taxon>Armillaria</taxon>
    </lineage>
</organism>
<evidence type="ECO:0000313" key="1">
    <source>
        <dbReference type="EMBL" id="SJL13251.1"/>
    </source>
</evidence>
<name>A0A284RWX7_ARMOS</name>
<dbReference type="OMA" id="WIDIFRC"/>
<dbReference type="InterPro" id="IPR032675">
    <property type="entry name" value="LRR_dom_sf"/>
</dbReference>
<proteinExistence type="predicted"/>
<evidence type="ECO:0000313" key="2">
    <source>
        <dbReference type="Proteomes" id="UP000219338"/>
    </source>
</evidence>
<dbReference type="Gene3D" id="3.80.10.10">
    <property type="entry name" value="Ribonuclease Inhibitor"/>
    <property type="match status" value="1"/>
</dbReference>
<dbReference type="AlphaFoldDB" id="A0A284RWX7"/>
<dbReference type="OrthoDB" id="2848237at2759"/>